<dbReference type="FunFam" id="1.10.238.10:FF:000178">
    <property type="entry name" value="Calmodulin-2 A"/>
    <property type="match status" value="1"/>
</dbReference>
<evidence type="ECO:0000259" key="6">
    <source>
        <dbReference type="PROSITE" id="PS50222"/>
    </source>
</evidence>
<evidence type="ECO:0000313" key="7">
    <source>
        <dbReference type="EMBL" id="CAE2242563.1"/>
    </source>
</evidence>
<dbReference type="GO" id="GO:0005509">
    <property type="term" value="F:calcium ion binding"/>
    <property type="evidence" value="ECO:0007669"/>
    <property type="project" value="InterPro"/>
</dbReference>
<dbReference type="CDD" id="cd00051">
    <property type="entry name" value="EFh"/>
    <property type="match status" value="1"/>
</dbReference>
<feature type="domain" description="EF-hand" evidence="6">
    <location>
        <begin position="547"/>
        <end position="582"/>
    </location>
</feature>
<dbReference type="GO" id="GO:0016460">
    <property type="term" value="C:myosin II complex"/>
    <property type="evidence" value="ECO:0007669"/>
    <property type="project" value="TreeGrafter"/>
</dbReference>
<dbReference type="AlphaFoldDB" id="A0A7S4MTT9"/>
<feature type="transmembrane region" description="Helical" evidence="5">
    <location>
        <begin position="373"/>
        <end position="390"/>
    </location>
</feature>
<evidence type="ECO:0000256" key="1">
    <source>
        <dbReference type="ARBA" id="ARBA00005253"/>
    </source>
</evidence>
<evidence type="ECO:0000256" key="4">
    <source>
        <dbReference type="ARBA" id="ARBA00022837"/>
    </source>
</evidence>
<gene>
    <name evidence="7" type="ORF">OAUR00152_LOCUS16721</name>
</gene>
<dbReference type="InterPro" id="IPR018247">
    <property type="entry name" value="EF_Hand_1_Ca_BS"/>
</dbReference>
<name>A0A7S4MTT9_9STRA</name>
<evidence type="ECO:0000256" key="3">
    <source>
        <dbReference type="ARBA" id="ARBA00022737"/>
    </source>
</evidence>
<proteinExistence type="inferred from homology"/>
<dbReference type="PANTHER" id="PTHR23048">
    <property type="entry name" value="MYOSIN LIGHT CHAIN 1, 3"/>
    <property type="match status" value="1"/>
</dbReference>
<dbReference type="PROSITE" id="PS00018">
    <property type="entry name" value="EF_HAND_1"/>
    <property type="match status" value="3"/>
</dbReference>
<dbReference type="PANTHER" id="PTHR23048:SF0">
    <property type="entry name" value="CALMODULIN LIKE 3"/>
    <property type="match status" value="1"/>
</dbReference>
<feature type="domain" description="EF-hand" evidence="6">
    <location>
        <begin position="583"/>
        <end position="618"/>
    </location>
</feature>
<feature type="domain" description="EF-hand" evidence="6">
    <location>
        <begin position="472"/>
        <end position="507"/>
    </location>
</feature>
<feature type="transmembrane region" description="Helical" evidence="5">
    <location>
        <begin position="339"/>
        <end position="367"/>
    </location>
</feature>
<keyword evidence="3" id="KW-0677">Repeat</keyword>
<dbReference type="Pfam" id="PF13499">
    <property type="entry name" value="EF-hand_7"/>
    <property type="match status" value="2"/>
</dbReference>
<evidence type="ECO:0000256" key="2">
    <source>
        <dbReference type="ARBA" id="ARBA00020786"/>
    </source>
</evidence>
<dbReference type="SMART" id="SM00054">
    <property type="entry name" value="EFh"/>
    <property type="match status" value="4"/>
</dbReference>
<dbReference type="InterPro" id="IPR050230">
    <property type="entry name" value="CALM/Myosin/TropC-like"/>
</dbReference>
<protein>
    <recommendedName>
        <fullName evidence="2">Calmodulin</fullName>
    </recommendedName>
</protein>
<keyword evidence="4" id="KW-0106">Calcium</keyword>
<feature type="transmembrane region" description="Helical" evidence="5">
    <location>
        <begin position="12"/>
        <end position="30"/>
    </location>
</feature>
<sequence length="631" mass="72583">MHPMIESLFGEMTVLGFLSVFTFVISKMHFFPELSKRLFGEEEEEQLLEIFEFVHYTLFFVMIFFVIQVLGLEKQGIETMAQWEEMDRASQDKEYMKAIRERYDSGTIKITSSFRSALSAVSSASAYLPLLRNVKRELLEDQLMFHTLRKEFIMDRSNKPPFHPRNDSNGLSDDFRFGSYLSVCLGNTLAHIVEVEEFTWVFFAAVAVFAFTIFIASGDNMVVLAWVWVALGWSALVFNINFEKHLAQVRAAFASLPKRGSILKGDLDEKDVSNGESTYLIPLRGSDNGYDDLLPNWCKIDMDDYMDRKRSWFNKILNGPGIPERHQTLFWFEKKGPHFCMLIVQINLVFTGVYSAMLLLTFFGSMYDEASTAHFASFVVAAVLPVMVIMGNKKHLVALMAQVTCIGMFRRHPVISDVIREEKTHRAIRTFVVLCKMNHFAERGDWNHHKVKKRRSSIGGGIVHYSKSFDKLEISEISKTFDTFDRSGDGQISTAEFEALMKKMGIPLEAETLHNMIAMFDTDGDGEVSKEEFLQWYADSMKEDDLSTKQKAHFLFRVFDNEGSGKITIAEFKDTLDALDIGFTFDEISDIVRELDHDGNGTIGEHEFEDLLLKYYPKELYYEIHQQMKAR</sequence>
<keyword evidence="5" id="KW-1133">Transmembrane helix</keyword>
<keyword evidence="5" id="KW-0812">Transmembrane</keyword>
<dbReference type="Gene3D" id="1.10.238.10">
    <property type="entry name" value="EF-hand"/>
    <property type="match status" value="2"/>
</dbReference>
<comment type="similarity">
    <text evidence="1">Belongs to the centrin family.</text>
</comment>
<accession>A0A7S4MTT9</accession>
<feature type="transmembrane region" description="Helical" evidence="5">
    <location>
        <begin position="198"/>
        <end position="217"/>
    </location>
</feature>
<evidence type="ECO:0000256" key="5">
    <source>
        <dbReference type="SAM" id="Phobius"/>
    </source>
</evidence>
<dbReference type="PROSITE" id="PS50222">
    <property type="entry name" value="EF_HAND_2"/>
    <property type="match status" value="4"/>
</dbReference>
<feature type="transmembrane region" description="Helical" evidence="5">
    <location>
        <begin position="50"/>
        <end position="72"/>
    </location>
</feature>
<reference evidence="7" key="1">
    <citation type="submission" date="2021-01" db="EMBL/GenBank/DDBJ databases">
        <authorList>
            <person name="Corre E."/>
            <person name="Pelletier E."/>
            <person name="Niang G."/>
            <person name="Scheremetjew M."/>
            <person name="Finn R."/>
            <person name="Kale V."/>
            <person name="Holt S."/>
            <person name="Cochrane G."/>
            <person name="Meng A."/>
            <person name="Brown T."/>
            <person name="Cohen L."/>
        </authorList>
    </citation>
    <scope>NUCLEOTIDE SEQUENCE</scope>
    <source>
        <strain evidence="7">Isolate 1302-5</strain>
    </source>
</reference>
<feature type="transmembrane region" description="Helical" evidence="5">
    <location>
        <begin position="223"/>
        <end position="242"/>
    </location>
</feature>
<dbReference type="SUPFAM" id="SSF47473">
    <property type="entry name" value="EF-hand"/>
    <property type="match status" value="1"/>
</dbReference>
<dbReference type="InterPro" id="IPR002048">
    <property type="entry name" value="EF_hand_dom"/>
</dbReference>
<keyword evidence="5" id="KW-0472">Membrane</keyword>
<dbReference type="EMBL" id="HBKQ01024505">
    <property type="protein sequence ID" value="CAE2242563.1"/>
    <property type="molecule type" value="Transcribed_RNA"/>
</dbReference>
<feature type="domain" description="EF-hand" evidence="6">
    <location>
        <begin position="508"/>
        <end position="543"/>
    </location>
</feature>
<dbReference type="InterPro" id="IPR011992">
    <property type="entry name" value="EF-hand-dom_pair"/>
</dbReference>
<organism evidence="7">
    <name type="scientific">Odontella aurita</name>
    <dbReference type="NCBI Taxonomy" id="265563"/>
    <lineage>
        <taxon>Eukaryota</taxon>
        <taxon>Sar</taxon>
        <taxon>Stramenopiles</taxon>
        <taxon>Ochrophyta</taxon>
        <taxon>Bacillariophyta</taxon>
        <taxon>Mediophyceae</taxon>
        <taxon>Biddulphiophycidae</taxon>
        <taxon>Eupodiscales</taxon>
        <taxon>Odontellaceae</taxon>
        <taxon>Odontella</taxon>
    </lineage>
</organism>